<comment type="pathway">
    <text evidence="7">Carbohydrate metabolism; D-tagatose 6-phosphate degradation; D-glyceraldehyde 3-phosphate and glycerone phosphate from D-tagatose 6-phosphate: step 1/2.</text>
</comment>
<comment type="function">
    <text evidence="8">Catalyzes the ATP-dependent phosphorylation of fructose-l-phosphate to fructose-l,6-bisphosphate.</text>
</comment>
<dbReference type="InterPro" id="IPR011611">
    <property type="entry name" value="PfkB_dom"/>
</dbReference>
<gene>
    <name evidence="10" type="primary">fruK</name>
    <name evidence="10" type="ORF">GCM10007063_24070</name>
</gene>
<dbReference type="EMBL" id="BMNQ01000038">
    <property type="protein sequence ID" value="GGK00987.1"/>
    <property type="molecule type" value="Genomic_DNA"/>
</dbReference>
<comment type="catalytic activity">
    <reaction evidence="7">
        <text>D-tagatofuranose 6-phosphate + ATP = D-tagatofuranose 1,6-bisphosphate + ADP + H(+)</text>
        <dbReference type="Rhea" id="RHEA:12420"/>
        <dbReference type="ChEBI" id="CHEBI:15378"/>
        <dbReference type="ChEBI" id="CHEBI:30616"/>
        <dbReference type="ChEBI" id="CHEBI:58694"/>
        <dbReference type="ChEBI" id="CHEBI:58695"/>
        <dbReference type="ChEBI" id="CHEBI:456216"/>
        <dbReference type="EC" id="2.7.1.144"/>
    </reaction>
</comment>
<dbReference type="Pfam" id="PF00294">
    <property type="entry name" value="PfkB"/>
    <property type="match status" value="1"/>
</dbReference>
<organism evidence="10 11">
    <name type="scientific">Lentibacillus kapialis</name>
    <dbReference type="NCBI Taxonomy" id="340214"/>
    <lineage>
        <taxon>Bacteria</taxon>
        <taxon>Bacillati</taxon>
        <taxon>Bacillota</taxon>
        <taxon>Bacilli</taxon>
        <taxon>Bacillales</taxon>
        <taxon>Bacillaceae</taxon>
        <taxon>Lentibacillus</taxon>
    </lineage>
</organism>
<dbReference type="EC" id="2.7.1.144" evidence="7"/>
<dbReference type="Gene3D" id="3.40.1190.20">
    <property type="match status" value="1"/>
</dbReference>
<evidence type="ECO:0000256" key="4">
    <source>
        <dbReference type="ARBA" id="ARBA00022777"/>
    </source>
</evidence>
<evidence type="ECO:0000313" key="11">
    <source>
        <dbReference type="Proteomes" id="UP000658382"/>
    </source>
</evidence>
<evidence type="ECO:0000313" key="10">
    <source>
        <dbReference type="EMBL" id="GGK00987.1"/>
    </source>
</evidence>
<dbReference type="GO" id="GO:0005988">
    <property type="term" value="P:lactose metabolic process"/>
    <property type="evidence" value="ECO:0007669"/>
    <property type="project" value="UniProtKB-KW"/>
</dbReference>
<name>A0A917PZ79_9BACI</name>
<comment type="catalytic activity">
    <reaction evidence="6 8">
        <text>beta-D-fructose 1-phosphate + ATP = beta-D-fructose 1,6-bisphosphate + ADP + H(+)</text>
        <dbReference type="Rhea" id="RHEA:14213"/>
        <dbReference type="ChEBI" id="CHEBI:15378"/>
        <dbReference type="ChEBI" id="CHEBI:30616"/>
        <dbReference type="ChEBI" id="CHEBI:32966"/>
        <dbReference type="ChEBI" id="CHEBI:138881"/>
        <dbReference type="ChEBI" id="CHEBI:456216"/>
        <dbReference type="EC" id="2.7.1.56"/>
    </reaction>
</comment>
<comment type="similarity">
    <text evidence="1">Belongs to the carbohydrate kinase pfkB family.</text>
</comment>
<accession>A0A917PZ79</accession>
<dbReference type="NCBIfam" id="TIGR03168">
    <property type="entry name" value="1-PFK"/>
    <property type="match status" value="1"/>
</dbReference>
<reference evidence="10" key="2">
    <citation type="submission" date="2020-09" db="EMBL/GenBank/DDBJ databases">
        <authorList>
            <person name="Sun Q."/>
            <person name="Ohkuma M."/>
        </authorList>
    </citation>
    <scope>NUCLEOTIDE SEQUENCE</scope>
    <source>
        <strain evidence="10">JCM 12580</strain>
    </source>
</reference>
<dbReference type="RefSeq" id="WP_188633349.1">
    <property type="nucleotide sequence ID" value="NZ_BMNQ01000038.1"/>
</dbReference>
<dbReference type="SUPFAM" id="SSF53613">
    <property type="entry name" value="Ribokinase-like"/>
    <property type="match status" value="1"/>
</dbReference>
<dbReference type="PIRSF" id="PIRSF000535">
    <property type="entry name" value="1PFK/6PFK/LacC"/>
    <property type="match status" value="1"/>
</dbReference>
<evidence type="ECO:0000256" key="1">
    <source>
        <dbReference type="ARBA" id="ARBA00005380"/>
    </source>
</evidence>
<dbReference type="InterPro" id="IPR017583">
    <property type="entry name" value="Tagatose/fructose_Pkinase"/>
</dbReference>
<evidence type="ECO:0000256" key="3">
    <source>
        <dbReference type="ARBA" id="ARBA00022741"/>
    </source>
</evidence>
<evidence type="ECO:0000256" key="5">
    <source>
        <dbReference type="ARBA" id="ARBA00022840"/>
    </source>
</evidence>
<evidence type="ECO:0000256" key="6">
    <source>
        <dbReference type="ARBA" id="ARBA00047745"/>
    </source>
</evidence>
<keyword evidence="5 7" id="KW-0067">ATP-binding</keyword>
<keyword evidence="4 8" id="KW-0418">Kinase</keyword>
<evidence type="ECO:0000259" key="9">
    <source>
        <dbReference type="Pfam" id="PF00294"/>
    </source>
</evidence>
<evidence type="ECO:0000256" key="2">
    <source>
        <dbReference type="ARBA" id="ARBA00022679"/>
    </source>
</evidence>
<dbReference type="GO" id="GO:0005829">
    <property type="term" value="C:cytosol"/>
    <property type="evidence" value="ECO:0007669"/>
    <property type="project" value="TreeGrafter"/>
</dbReference>
<keyword evidence="11" id="KW-1185">Reference proteome</keyword>
<comment type="similarity">
    <text evidence="7">Belongs to the carbohydrate kinase PfkB family. LacC subfamily.</text>
</comment>
<proteinExistence type="inferred from homology"/>
<feature type="domain" description="Carbohydrate kinase PfkB" evidence="9">
    <location>
        <begin position="7"/>
        <end position="280"/>
    </location>
</feature>
<dbReference type="GO" id="GO:0044281">
    <property type="term" value="P:small molecule metabolic process"/>
    <property type="evidence" value="ECO:0007669"/>
    <property type="project" value="UniProtKB-ARBA"/>
</dbReference>
<dbReference type="PANTHER" id="PTHR46566">
    <property type="entry name" value="1-PHOSPHOFRUCTOKINASE-RELATED"/>
    <property type="match status" value="1"/>
</dbReference>
<dbReference type="Proteomes" id="UP000658382">
    <property type="component" value="Unassembled WGS sequence"/>
</dbReference>
<keyword evidence="3 7" id="KW-0547">Nucleotide-binding</keyword>
<dbReference type="GO" id="GO:0008662">
    <property type="term" value="F:1-phosphofructokinase activity"/>
    <property type="evidence" value="ECO:0007669"/>
    <property type="project" value="UniProtKB-UniRule"/>
</dbReference>
<dbReference type="FunFam" id="3.40.1190.20:FF:000001">
    <property type="entry name" value="Phosphofructokinase"/>
    <property type="match status" value="1"/>
</dbReference>
<reference evidence="10" key="1">
    <citation type="journal article" date="2014" name="Int. J. Syst. Evol. Microbiol.">
        <title>Complete genome sequence of Corynebacterium casei LMG S-19264T (=DSM 44701T), isolated from a smear-ripened cheese.</title>
        <authorList>
            <consortium name="US DOE Joint Genome Institute (JGI-PGF)"/>
            <person name="Walter F."/>
            <person name="Albersmeier A."/>
            <person name="Kalinowski J."/>
            <person name="Ruckert C."/>
        </authorList>
    </citation>
    <scope>NUCLEOTIDE SEQUENCE</scope>
    <source>
        <strain evidence="10">JCM 12580</strain>
    </source>
</reference>
<dbReference type="InterPro" id="IPR002173">
    <property type="entry name" value="Carboh/pur_kinase_PfkB_CS"/>
</dbReference>
<evidence type="ECO:0000256" key="8">
    <source>
        <dbReference type="RuleBase" id="RU369061"/>
    </source>
</evidence>
<dbReference type="AlphaFoldDB" id="A0A917PZ79"/>
<dbReference type="InterPro" id="IPR029056">
    <property type="entry name" value="Ribokinase-like"/>
</dbReference>
<keyword evidence="7" id="KW-0423">Lactose metabolism</keyword>
<protein>
    <recommendedName>
        <fullName evidence="7">Tagatose-6-phosphate kinase</fullName>
        <ecNumber evidence="7">2.7.1.144</ecNumber>
    </recommendedName>
</protein>
<dbReference type="CDD" id="cd01164">
    <property type="entry name" value="FruK_PfkB_like"/>
    <property type="match status" value="1"/>
</dbReference>
<evidence type="ECO:0000256" key="7">
    <source>
        <dbReference type="PIRNR" id="PIRNR000535"/>
    </source>
</evidence>
<dbReference type="NCBIfam" id="TIGR03828">
    <property type="entry name" value="pfkB"/>
    <property type="match status" value="1"/>
</dbReference>
<dbReference type="PANTHER" id="PTHR46566:SF1">
    <property type="entry name" value="1-PHOSPHOFRUCTOKINASE"/>
    <property type="match status" value="1"/>
</dbReference>
<dbReference type="GO" id="GO:0016052">
    <property type="term" value="P:carbohydrate catabolic process"/>
    <property type="evidence" value="ECO:0007669"/>
    <property type="project" value="UniProtKB-ARBA"/>
</dbReference>
<dbReference type="GO" id="GO:0005524">
    <property type="term" value="F:ATP binding"/>
    <property type="evidence" value="ECO:0007669"/>
    <property type="project" value="UniProtKB-UniRule"/>
</dbReference>
<dbReference type="PROSITE" id="PS00584">
    <property type="entry name" value="PFKB_KINASES_2"/>
    <property type="match status" value="1"/>
</dbReference>
<sequence length="303" mass="33024">MIYTITLNPSIDYVVQVNQLHLGALNKMENEMMFPGGKGINVSRMLHELAYDTTALGFLGGFTGDYISTSLDQKGIRTHFTPVEGETRINIKLKSENETEINGRGPQILPHEADQLLYQLEHATSRDTVIISGSTPPSLTSGFHQQMIEQIVKSGADFVIDTTGDALRFALPYRPLLVKPNKDELAELFGVTLSSRDDIIYYGRQLLKLGAMNVIVSMADEGALLFTEEGIFYGSTPHGDVKNSVGSGDSMIAGFTGKFKETADVMEAFCMSLAAGSATAFADDLAKAGDIYALHEKIDITRI</sequence>
<comment type="caution">
    <text evidence="10">The sequence shown here is derived from an EMBL/GenBank/DDBJ whole genome shotgun (WGS) entry which is preliminary data.</text>
</comment>
<dbReference type="GO" id="GO:0009024">
    <property type="term" value="F:tagatose-6-phosphate kinase activity"/>
    <property type="evidence" value="ECO:0007669"/>
    <property type="project" value="UniProtKB-EC"/>
</dbReference>
<dbReference type="InterPro" id="IPR022463">
    <property type="entry name" value="1-PFruKinase"/>
</dbReference>
<keyword evidence="2 7" id="KW-0808">Transferase</keyword>